<dbReference type="EMBL" id="MFJE01000056">
    <property type="protein sequence ID" value="OGG13315.1"/>
    <property type="molecule type" value="Genomic_DNA"/>
</dbReference>
<dbReference type="AlphaFoldDB" id="A0A1F5ZLV6"/>
<dbReference type="Proteomes" id="UP000177383">
    <property type="component" value="Unassembled WGS sequence"/>
</dbReference>
<reference evidence="1 2" key="1">
    <citation type="journal article" date="2016" name="Nat. Commun.">
        <title>Thousands of microbial genomes shed light on interconnected biogeochemical processes in an aquifer system.</title>
        <authorList>
            <person name="Anantharaman K."/>
            <person name="Brown C.T."/>
            <person name="Hug L.A."/>
            <person name="Sharon I."/>
            <person name="Castelle C.J."/>
            <person name="Probst A.J."/>
            <person name="Thomas B.C."/>
            <person name="Singh A."/>
            <person name="Wilkins M.J."/>
            <person name="Karaoz U."/>
            <person name="Brodie E.L."/>
            <person name="Williams K.H."/>
            <person name="Hubbard S.S."/>
            <person name="Banfield J.F."/>
        </authorList>
    </citation>
    <scope>NUCLEOTIDE SEQUENCE [LARGE SCALE GENOMIC DNA]</scope>
</reference>
<comment type="caution">
    <text evidence="1">The sequence shown here is derived from an EMBL/GenBank/DDBJ whole genome shotgun (WGS) entry which is preliminary data.</text>
</comment>
<evidence type="ECO:0000313" key="1">
    <source>
        <dbReference type="EMBL" id="OGG13315.1"/>
    </source>
</evidence>
<sequence length="569" mass="65472">MRYAILFILIYIISLIRPTITLAVTDPLVVPNNRFGIHVIDSNDLEDAARLVNSNGGDWGYITIVITKNERDIDRWQNTFDQLRRLHLIPIIRIATQLEGDKWQKPDPNDINSWADFLNSLNWVVKNRYVIIFNEPNHAKEWGSDINPEEYTQILSTFSDRLKEKSEDFFILPAGLDAAAPNGSDTMDISTFLSRMMDKDTTIFDKLDGWTSHSYPNPGFVGTALDFGKGTIKSYIWEQNLLKELGFTKNLPVFITETGWPHREGINFNRNFLPQNLAGEYTRQAFTSVWRETNLVAITPFVFSYQSYPFDNFSWKMPENIGFYDAYYEVEQIPKTRGEPEQRIDIEIAGDPIAQKLITDSHYTFLVNIKNSGQSIFEESQNYTVDITSSNLITSVLENYFIEPDKNGAITYELKTGNTPGKYDFNISLKHKEEIIDSYDRIVEVIEPPNLKLEVNTGLNTQTSSTDFSLLILDDDEKPVVEFTNLDIKNSKGEVKKLKDVVVGKNYRVVLKKPYYLPRQSIITFQEADNFIKFKPLIPLDLDLDGKFSLGDYWLIVFHPLFALSLVFQ</sequence>
<protein>
    <recommendedName>
        <fullName evidence="3">Glycoside hydrolase family 5 domain-containing protein</fullName>
    </recommendedName>
</protein>
<evidence type="ECO:0000313" key="2">
    <source>
        <dbReference type="Proteomes" id="UP000177383"/>
    </source>
</evidence>
<evidence type="ECO:0008006" key="3">
    <source>
        <dbReference type="Google" id="ProtNLM"/>
    </source>
</evidence>
<gene>
    <name evidence="1" type="ORF">A2773_00755</name>
</gene>
<organism evidence="1 2">
    <name type="scientific">Candidatus Gottesmanbacteria bacterium RIFCSPHIGHO2_01_FULL_39_10</name>
    <dbReference type="NCBI Taxonomy" id="1798375"/>
    <lineage>
        <taxon>Bacteria</taxon>
        <taxon>Candidatus Gottesmaniibacteriota</taxon>
    </lineage>
</organism>
<dbReference type="InterPro" id="IPR017853">
    <property type="entry name" value="GH"/>
</dbReference>
<dbReference type="Gene3D" id="3.20.20.80">
    <property type="entry name" value="Glycosidases"/>
    <property type="match status" value="1"/>
</dbReference>
<name>A0A1F5ZLV6_9BACT</name>
<dbReference type="SUPFAM" id="SSF51445">
    <property type="entry name" value="(Trans)glycosidases"/>
    <property type="match status" value="1"/>
</dbReference>
<accession>A0A1F5ZLV6</accession>
<proteinExistence type="predicted"/>
<dbReference type="STRING" id="1798375.A2773_00755"/>